<dbReference type="Proteomes" id="UP001177260">
    <property type="component" value="Unassembled WGS sequence"/>
</dbReference>
<organism evidence="1 2">
    <name type="scientific">Aspergillus melleus</name>
    <dbReference type="NCBI Taxonomy" id="138277"/>
    <lineage>
        <taxon>Eukaryota</taxon>
        <taxon>Fungi</taxon>
        <taxon>Dikarya</taxon>
        <taxon>Ascomycota</taxon>
        <taxon>Pezizomycotina</taxon>
        <taxon>Eurotiomycetes</taxon>
        <taxon>Eurotiomycetidae</taxon>
        <taxon>Eurotiales</taxon>
        <taxon>Aspergillaceae</taxon>
        <taxon>Aspergillus</taxon>
        <taxon>Aspergillus subgen. Circumdati</taxon>
    </lineage>
</organism>
<proteinExistence type="predicted"/>
<name>A0ACC3ALL8_9EURO</name>
<reference evidence="1 2" key="1">
    <citation type="journal article" date="2023" name="ACS Omega">
        <title>Identification of the Neoaspergillic Acid Biosynthesis Gene Cluster by Establishing an In Vitro CRISPR-Ribonucleoprotein Genetic System in Aspergillus melleus.</title>
        <authorList>
            <person name="Yuan B."/>
            <person name="Grau M.F."/>
            <person name="Murata R.M."/>
            <person name="Torok T."/>
            <person name="Venkateswaran K."/>
            <person name="Stajich J.E."/>
            <person name="Wang C.C.C."/>
        </authorList>
    </citation>
    <scope>NUCLEOTIDE SEQUENCE [LARGE SCALE GENOMIC DNA]</scope>
    <source>
        <strain evidence="1 2">IMV 1140</strain>
    </source>
</reference>
<accession>A0ACC3ALL8</accession>
<protein>
    <submittedName>
        <fullName evidence="1">Uncharacterized protein</fullName>
    </submittedName>
</protein>
<dbReference type="EMBL" id="JAOPJF010000157">
    <property type="protein sequence ID" value="KAK1138364.1"/>
    <property type="molecule type" value="Genomic_DNA"/>
</dbReference>
<keyword evidence="2" id="KW-1185">Reference proteome</keyword>
<gene>
    <name evidence="1" type="ORF">N8T08_002668</name>
</gene>
<evidence type="ECO:0000313" key="2">
    <source>
        <dbReference type="Proteomes" id="UP001177260"/>
    </source>
</evidence>
<comment type="caution">
    <text evidence="1">The sequence shown here is derived from an EMBL/GenBank/DDBJ whole genome shotgun (WGS) entry which is preliminary data.</text>
</comment>
<sequence length="172" mass="20060">MASLAFLVPLYPSLCVLFSSLLMMYLYRRTLRRACPRFTCTIFRKNHNQNQNRSQDYYTRLDDREVELGSWLESKNEFEDGGKDEDEDEEEEPSPFPESTPQEQPPPLSPLSIYFNNNAQTTLIHPHLLSPVAPPTPGWEGQLRRRIDEGRGLGAWKDRLVERTVRWLLSFS</sequence>
<evidence type="ECO:0000313" key="1">
    <source>
        <dbReference type="EMBL" id="KAK1138364.1"/>
    </source>
</evidence>